<dbReference type="GO" id="GO:0016791">
    <property type="term" value="F:phosphatase activity"/>
    <property type="evidence" value="ECO:0007669"/>
    <property type="project" value="TreeGrafter"/>
</dbReference>
<feature type="signal peptide" evidence="2">
    <location>
        <begin position="1"/>
        <end position="18"/>
    </location>
</feature>
<protein>
    <recommendedName>
        <fullName evidence="3">DSP-PTPase phosphatase fused to NAD+ Kinase domain-containing protein</fullName>
    </recommendedName>
</protein>
<dbReference type="SUPFAM" id="SSF52799">
    <property type="entry name" value="(Phosphotyrosine protein) phosphatases II"/>
    <property type="match status" value="1"/>
</dbReference>
<dbReference type="InterPro" id="IPR029021">
    <property type="entry name" value="Prot-tyrosine_phosphatase-like"/>
</dbReference>
<keyword evidence="2" id="KW-0732">Signal</keyword>
<evidence type="ECO:0000313" key="5">
    <source>
        <dbReference type="Proteomes" id="UP000053176"/>
    </source>
</evidence>
<evidence type="ECO:0000256" key="2">
    <source>
        <dbReference type="SAM" id="SignalP"/>
    </source>
</evidence>
<dbReference type="EMBL" id="LPWA01000128">
    <property type="protein sequence ID" value="KUM24892.1"/>
    <property type="molecule type" value="Genomic_DNA"/>
</dbReference>
<evidence type="ECO:0000313" key="4">
    <source>
        <dbReference type="EMBL" id="KUM24892.1"/>
    </source>
</evidence>
<reference evidence="4 5" key="1">
    <citation type="submission" date="2015-12" db="EMBL/GenBank/DDBJ databases">
        <title>Draft genome sequence of Mesorhizobium sp. UFLA 01-765, a multitolerant efficient symbiont and plant-growth promoting strain isolated from Zn-mining soil using Leucaena leucocephala as a trap plant.</title>
        <authorList>
            <person name="Rangel W.M."/>
            <person name="Thijs S."/>
            <person name="Longatti S.M."/>
            <person name="Moreira F.M."/>
            <person name="Weyens N."/>
            <person name="Vangronsveld J."/>
            <person name="Van Hamme J.D."/>
            <person name="Bottos E.M."/>
            <person name="Rineau F."/>
        </authorList>
    </citation>
    <scope>NUCLEOTIDE SEQUENCE [LARGE SCALE GENOMIC DNA]</scope>
    <source>
        <strain evidence="4 5">UFLA 01-765</strain>
    </source>
</reference>
<feature type="domain" description="DSP-PTPase phosphatase fused to NAD+ Kinase" evidence="3">
    <location>
        <begin position="24"/>
        <end position="136"/>
    </location>
</feature>
<dbReference type="InterPro" id="IPR055214">
    <property type="entry name" value="PTP-NADK"/>
</dbReference>
<gene>
    <name evidence="4" type="ORF">AU467_28785</name>
</gene>
<dbReference type="AlphaFoldDB" id="A0A124GFW0"/>
<proteinExistence type="inferred from homology"/>
<dbReference type="InterPro" id="IPR016130">
    <property type="entry name" value="Tyr_Pase_AS"/>
</dbReference>
<dbReference type="PROSITE" id="PS00383">
    <property type="entry name" value="TYR_PHOSPHATASE_1"/>
    <property type="match status" value="1"/>
</dbReference>
<dbReference type="Pfam" id="PF22741">
    <property type="entry name" value="PTP-NADK"/>
    <property type="match status" value="1"/>
</dbReference>
<sequence>MWAASLLGVVAFAGCALAATHLNDNFHAIVEGQAYRSAQPTAEDIAAYRRDYHIAAIINLRGAAPGQQWYDAELRAAKDLGIRHIDFAMSARTTLTRERSLALIALMKAAPKPLLIHCKAGSDRTGLAGALYMAAIAHAGEKRSEAQLSIRYGHIAIPIIGPYEMDQSFEIVEPALGFSGS</sequence>
<evidence type="ECO:0000259" key="3">
    <source>
        <dbReference type="Pfam" id="PF22741"/>
    </source>
</evidence>
<dbReference type="PANTHER" id="PTHR31126">
    <property type="entry name" value="TYROSINE-PROTEIN PHOSPHATASE"/>
    <property type="match status" value="1"/>
</dbReference>
<dbReference type="Proteomes" id="UP000053176">
    <property type="component" value="Unassembled WGS sequence"/>
</dbReference>
<feature type="chain" id="PRO_5007172266" description="DSP-PTPase phosphatase fused to NAD+ Kinase domain-containing protein" evidence="2">
    <location>
        <begin position="19"/>
        <end position="181"/>
    </location>
</feature>
<dbReference type="Gene3D" id="3.90.190.10">
    <property type="entry name" value="Protein tyrosine phosphatase superfamily"/>
    <property type="match status" value="1"/>
</dbReference>
<dbReference type="PANTHER" id="PTHR31126:SF72">
    <property type="entry name" value="DUAL SPECIFICITY PROTEIN PHOSPHATASE TPBA"/>
    <property type="match status" value="1"/>
</dbReference>
<name>A0A124GFW0_RHILI</name>
<accession>A0A124GFW0</accession>
<evidence type="ECO:0000256" key="1">
    <source>
        <dbReference type="ARBA" id="ARBA00009580"/>
    </source>
</evidence>
<comment type="caution">
    <text evidence="4">The sequence shown here is derived from an EMBL/GenBank/DDBJ whole genome shotgun (WGS) entry which is preliminary data.</text>
</comment>
<organism evidence="4 5">
    <name type="scientific">Rhizobium loti</name>
    <name type="common">Mesorhizobium loti</name>
    <dbReference type="NCBI Taxonomy" id="381"/>
    <lineage>
        <taxon>Bacteria</taxon>
        <taxon>Pseudomonadati</taxon>
        <taxon>Pseudomonadota</taxon>
        <taxon>Alphaproteobacteria</taxon>
        <taxon>Hyphomicrobiales</taxon>
        <taxon>Phyllobacteriaceae</taxon>
        <taxon>Mesorhizobium</taxon>
    </lineage>
</organism>
<comment type="similarity">
    <text evidence="1">Belongs to the protein-tyrosine phosphatase family.</text>
</comment>